<feature type="domain" description="USP" evidence="2">
    <location>
        <begin position="9"/>
        <end position="380"/>
    </location>
</feature>
<dbReference type="EMBL" id="CDMY01000343">
    <property type="protein sequence ID" value="CEM03533.1"/>
    <property type="molecule type" value="Genomic_DNA"/>
</dbReference>
<evidence type="ECO:0000259" key="2">
    <source>
        <dbReference type="PROSITE" id="PS50235"/>
    </source>
</evidence>
<evidence type="ECO:0000313" key="3">
    <source>
        <dbReference type="EMBL" id="CEM03533.1"/>
    </source>
</evidence>
<organism evidence="3 4">
    <name type="scientific">Vitrella brassicaformis (strain CCMP3155)</name>
    <dbReference type="NCBI Taxonomy" id="1169540"/>
    <lineage>
        <taxon>Eukaryota</taxon>
        <taxon>Sar</taxon>
        <taxon>Alveolata</taxon>
        <taxon>Colpodellida</taxon>
        <taxon>Vitrellaceae</taxon>
        <taxon>Vitrella</taxon>
    </lineage>
</organism>
<proteinExistence type="predicted"/>
<dbReference type="GO" id="GO:0016579">
    <property type="term" value="P:protein deubiquitination"/>
    <property type="evidence" value="ECO:0007669"/>
    <property type="project" value="InterPro"/>
</dbReference>
<dbReference type="SUPFAM" id="SSF54001">
    <property type="entry name" value="Cysteine proteinases"/>
    <property type="match status" value="1"/>
</dbReference>
<dbReference type="Proteomes" id="UP000041254">
    <property type="component" value="Unassembled WGS sequence"/>
</dbReference>
<dbReference type="AlphaFoldDB" id="A0A0G4EXJ1"/>
<sequence>MLLQEFPKFLLENVGKNDCYANATFQSVFRVIPLVKYLLKHGDYLTTHKTELVKRYEDHHDTLTRRLEAEISRTLERSPRDDPQTALLWETLVLLSEAEQQKAKRGKGKGKKKAKEEHTLAVRAESMYTTLVRSSVDSVIGRMEDAHAARECLLENLHCELVAASELARTRHTDAPRDLTLQQAGTDMSKRTAVSDISRGELKSTVTCDECGHVSITDREATWSLSVQIPAAVVDLTEETGQQPSADGRECVQSFFKPEELKGREQYFCERCGHKCNATKRLSMATVPPALCNETHVLLPEELDVSPYAQKQTEGHILTSVIEHRGSSLHSGHYVEYHRHIAPNGQSKWLVFDDQVNIIEEVSLDFVLQHQAYMATYVQPNALAAVSPPELAEAPADGPDAAQPAASKKVANRCQHIP</sequence>
<dbReference type="OrthoDB" id="420187at2759"/>
<dbReference type="PhylomeDB" id="A0A0G4EXJ1"/>
<evidence type="ECO:0000313" key="4">
    <source>
        <dbReference type="Proteomes" id="UP000041254"/>
    </source>
</evidence>
<dbReference type="GO" id="GO:0005829">
    <property type="term" value="C:cytosol"/>
    <property type="evidence" value="ECO:0007669"/>
    <property type="project" value="TreeGrafter"/>
</dbReference>
<dbReference type="Gene3D" id="3.90.70.10">
    <property type="entry name" value="Cysteine proteinases"/>
    <property type="match status" value="1"/>
</dbReference>
<feature type="region of interest" description="Disordered" evidence="1">
    <location>
        <begin position="389"/>
        <end position="418"/>
    </location>
</feature>
<accession>A0A0G4EXJ1</accession>
<dbReference type="STRING" id="1169540.A0A0G4EXJ1"/>
<dbReference type="InterPro" id="IPR038765">
    <property type="entry name" value="Papain-like_cys_pep_sf"/>
</dbReference>
<keyword evidence="4" id="KW-1185">Reference proteome</keyword>
<dbReference type="GO" id="GO:0005634">
    <property type="term" value="C:nucleus"/>
    <property type="evidence" value="ECO:0007669"/>
    <property type="project" value="TreeGrafter"/>
</dbReference>
<gene>
    <name evidence="3" type="ORF">Vbra_5478</name>
</gene>
<dbReference type="Pfam" id="PF00443">
    <property type="entry name" value="UCH"/>
    <property type="match status" value="1"/>
</dbReference>
<dbReference type="InParanoid" id="A0A0G4EXJ1"/>
<dbReference type="GO" id="GO:0004843">
    <property type="term" value="F:cysteine-type deubiquitinase activity"/>
    <property type="evidence" value="ECO:0007669"/>
    <property type="project" value="InterPro"/>
</dbReference>
<protein>
    <recommendedName>
        <fullName evidence="2">USP domain-containing protein</fullName>
    </recommendedName>
</protein>
<dbReference type="PROSITE" id="PS50235">
    <property type="entry name" value="USP_3"/>
    <property type="match status" value="1"/>
</dbReference>
<dbReference type="PANTHER" id="PTHR24006">
    <property type="entry name" value="UBIQUITIN CARBOXYL-TERMINAL HYDROLASE"/>
    <property type="match status" value="1"/>
</dbReference>
<dbReference type="VEuPathDB" id="CryptoDB:Vbra_5478"/>
<dbReference type="InterPro" id="IPR001394">
    <property type="entry name" value="Peptidase_C19_UCH"/>
</dbReference>
<dbReference type="InterPro" id="IPR050164">
    <property type="entry name" value="Peptidase_C19"/>
</dbReference>
<evidence type="ECO:0000256" key="1">
    <source>
        <dbReference type="SAM" id="MobiDB-lite"/>
    </source>
</evidence>
<dbReference type="InterPro" id="IPR028889">
    <property type="entry name" value="USP"/>
</dbReference>
<reference evidence="3 4" key="1">
    <citation type="submission" date="2014-11" db="EMBL/GenBank/DDBJ databases">
        <authorList>
            <person name="Zhu J."/>
            <person name="Qi W."/>
            <person name="Song R."/>
        </authorList>
    </citation>
    <scope>NUCLEOTIDE SEQUENCE [LARGE SCALE GENOMIC DNA]</scope>
</reference>
<name>A0A0G4EXJ1_VITBC</name>
<feature type="compositionally biased region" description="Low complexity" evidence="1">
    <location>
        <begin position="389"/>
        <end position="406"/>
    </location>
</feature>